<dbReference type="SUPFAM" id="SSF50199">
    <property type="entry name" value="Staphylococcal nuclease"/>
    <property type="match status" value="1"/>
</dbReference>
<dbReference type="InterPro" id="IPR035437">
    <property type="entry name" value="SNase_OB-fold_sf"/>
</dbReference>
<evidence type="ECO:0000313" key="2">
    <source>
        <dbReference type="EMBL" id="MFC3207525.1"/>
    </source>
</evidence>
<sequence length="200" mass="20924">MARATASAAILAAVLFAAPAAAQGASPWFPIPDDAVYLTGDSWSSSGVTYRLYGVQACLRGTDFTNAHGLKRDCGEASLAMLAALARDLRPQCYDAAESRRLRTVFVFCLASPTKGAAAGSRIDLGTALISTGFAFAALKPDGQPVHTPYFVAQLVAQRAKAGFWAFADVPDPNAIILRALRQEQSGALPATPPDAAKKP</sequence>
<dbReference type="EMBL" id="JBHRTK010000014">
    <property type="protein sequence ID" value="MFC3207525.1"/>
    <property type="molecule type" value="Genomic_DNA"/>
</dbReference>
<evidence type="ECO:0000256" key="1">
    <source>
        <dbReference type="SAM" id="SignalP"/>
    </source>
</evidence>
<accession>A0ABV7KB21</accession>
<keyword evidence="3" id="KW-1185">Reference proteome</keyword>
<reference evidence="3" key="1">
    <citation type="journal article" date="2019" name="Int. J. Syst. Evol. Microbiol.">
        <title>The Global Catalogue of Microorganisms (GCM) 10K type strain sequencing project: providing services to taxonomists for standard genome sequencing and annotation.</title>
        <authorList>
            <consortium name="The Broad Institute Genomics Platform"/>
            <consortium name="The Broad Institute Genome Sequencing Center for Infectious Disease"/>
            <person name="Wu L."/>
            <person name="Ma J."/>
        </authorList>
    </citation>
    <scope>NUCLEOTIDE SEQUENCE [LARGE SCALE GENOMIC DNA]</scope>
    <source>
        <strain evidence="3">KCTC 52165</strain>
    </source>
</reference>
<proteinExistence type="predicted"/>
<evidence type="ECO:0000313" key="3">
    <source>
        <dbReference type="Proteomes" id="UP001595583"/>
    </source>
</evidence>
<dbReference type="Proteomes" id="UP001595583">
    <property type="component" value="Unassembled WGS sequence"/>
</dbReference>
<comment type="caution">
    <text evidence="2">The sequence shown here is derived from an EMBL/GenBank/DDBJ whole genome shotgun (WGS) entry which is preliminary data.</text>
</comment>
<organism evidence="2 3">
    <name type="scientific">Aquamicrobium soli</name>
    <dbReference type="NCBI Taxonomy" id="1811518"/>
    <lineage>
        <taxon>Bacteria</taxon>
        <taxon>Pseudomonadati</taxon>
        <taxon>Pseudomonadota</taxon>
        <taxon>Alphaproteobacteria</taxon>
        <taxon>Hyphomicrobiales</taxon>
        <taxon>Phyllobacteriaceae</taxon>
        <taxon>Aquamicrobium</taxon>
    </lineage>
</organism>
<dbReference type="RefSeq" id="WP_378221836.1">
    <property type="nucleotide sequence ID" value="NZ_JBHRTK010000014.1"/>
</dbReference>
<name>A0ABV7KB21_9HYPH</name>
<gene>
    <name evidence="2" type="ORF">ACFOHJ_14975</name>
</gene>
<keyword evidence="1" id="KW-0732">Signal</keyword>
<protein>
    <submittedName>
        <fullName evidence="2">Thermonuclease family protein</fullName>
    </submittedName>
</protein>
<feature type="chain" id="PRO_5046870450" evidence="1">
    <location>
        <begin position="23"/>
        <end position="200"/>
    </location>
</feature>
<feature type="signal peptide" evidence="1">
    <location>
        <begin position="1"/>
        <end position="22"/>
    </location>
</feature>